<comment type="caution">
    <text evidence="2">The sequence shown here is derived from an EMBL/GenBank/DDBJ whole genome shotgun (WGS) entry which is preliminary data.</text>
</comment>
<evidence type="ECO:0000313" key="3">
    <source>
        <dbReference type="Proteomes" id="UP000317371"/>
    </source>
</evidence>
<evidence type="ECO:0000313" key="2">
    <source>
        <dbReference type="EMBL" id="TQE96360.1"/>
    </source>
</evidence>
<organism evidence="2 3">
    <name type="scientific">Litorilinea aerophila</name>
    <dbReference type="NCBI Taxonomy" id="1204385"/>
    <lineage>
        <taxon>Bacteria</taxon>
        <taxon>Bacillati</taxon>
        <taxon>Chloroflexota</taxon>
        <taxon>Caldilineae</taxon>
        <taxon>Caldilineales</taxon>
        <taxon>Caldilineaceae</taxon>
        <taxon>Litorilinea</taxon>
    </lineage>
</organism>
<keyword evidence="1" id="KW-0812">Transmembrane</keyword>
<dbReference type="RefSeq" id="WP_141609505.1">
    <property type="nucleotide sequence ID" value="NZ_VIGC02000008.1"/>
</dbReference>
<gene>
    <name evidence="2" type="ORF">FKZ61_07660</name>
</gene>
<feature type="transmembrane region" description="Helical" evidence="1">
    <location>
        <begin position="40"/>
        <end position="58"/>
    </location>
</feature>
<name>A0A540VHY0_9CHLR</name>
<evidence type="ECO:0000256" key="1">
    <source>
        <dbReference type="SAM" id="Phobius"/>
    </source>
</evidence>
<dbReference type="EMBL" id="VIGC01000008">
    <property type="protein sequence ID" value="TQE96360.1"/>
    <property type="molecule type" value="Genomic_DNA"/>
</dbReference>
<proteinExistence type="predicted"/>
<keyword evidence="3" id="KW-1185">Reference proteome</keyword>
<reference evidence="2 3" key="1">
    <citation type="submission" date="2019-06" db="EMBL/GenBank/DDBJ databases">
        <title>Genome sequence of Litorilinea aerophila BAA-2444.</title>
        <authorList>
            <person name="Maclea K.S."/>
            <person name="Maurais E.G."/>
            <person name="Iannazzi L.C."/>
        </authorList>
    </citation>
    <scope>NUCLEOTIDE SEQUENCE [LARGE SCALE GENOMIC DNA]</scope>
    <source>
        <strain evidence="2 3">ATCC BAA-2444</strain>
    </source>
</reference>
<protein>
    <submittedName>
        <fullName evidence="2">Uncharacterized protein</fullName>
    </submittedName>
</protein>
<accession>A0A540VHY0</accession>
<dbReference type="AlphaFoldDB" id="A0A540VHY0"/>
<dbReference type="InParanoid" id="A0A540VHY0"/>
<dbReference type="Proteomes" id="UP000317371">
    <property type="component" value="Unassembled WGS sequence"/>
</dbReference>
<sequence>MKRITTTFLVLLALATFASGQLWMESKAVAAGATMTVLDVGQVVASAVLMIVTVAGMARMLHRTATLPVPVEKKEDRYG</sequence>
<keyword evidence="1" id="KW-0472">Membrane</keyword>
<keyword evidence="1" id="KW-1133">Transmembrane helix</keyword>